<protein>
    <submittedName>
        <fullName evidence="1">Uncharacterized protein</fullName>
    </submittedName>
</protein>
<gene>
    <name evidence="1" type="ORF">FSB_LOCUS20201</name>
</gene>
<dbReference type="AlphaFoldDB" id="A0A2N9FZ81"/>
<accession>A0A2N9FZ81</accession>
<reference evidence="1" key="1">
    <citation type="submission" date="2018-02" db="EMBL/GenBank/DDBJ databases">
        <authorList>
            <person name="Cohen D.B."/>
            <person name="Kent A.D."/>
        </authorList>
    </citation>
    <scope>NUCLEOTIDE SEQUENCE</scope>
</reference>
<organism evidence="1">
    <name type="scientific">Fagus sylvatica</name>
    <name type="common">Beechnut</name>
    <dbReference type="NCBI Taxonomy" id="28930"/>
    <lineage>
        <taxon>Eukaryota</taxon>
        <taxon>Viridiplantae</taxon>
        <taxon>Streptophyta</taxon>
        <taxon>Embryophyta</taxon>
        <taxon>Tracheophyta</taxon>
        <taxon>Spermatophyta</taxon>
        <taxon>Magnoliopsida</taxon>
        <taxon>eudicotyledons</taxon>
        <taxon>Gunneridae</taxon>
        <taxon>Pentapetalae</taxon>
        <taxon>rosids</taxon>
        <taxon>fabids</taxon>
        <taxon>Fagales</taxon>
        <taxon>Fagaceae</taxon>
        <taxon>Fagus</taxon>
    </lineage>
</organism>
<dbReference type="EMBL" id="OIVN01001299">
    <property type="protein sequence ID" value="SPC92319.1"/>
    <property type="molecule type" value="Genomic_DNA"/>
</dbReference>
<proteinExistence type="predicted"/>
<sequence>MATPSSHRRRSSPPPLMAVFGSARPSLASLYLSAFSSLGHTALSLSLIFTAHSHSRFW</sequence>
<evidence type="ECO:0000313" key="1">
    <source>
        <dbReference type="EMBL" id="SPC92319.1"/>
    </source>
</evidence>
<name>A0A2N9FZ81_FAGSY</name>